<gene>
    <name evidence="2" type="ORF">RN001_012934</name>
</gene>
<comment type="caution">
    <text evidence="2">The sequence shown here is derived from an EMBL/GenBank/DDBJ whole genome shotgun (WGS) entry which is preliminary data.</text>
</comment>
<evidence type="ECO:0000256" key="1">
    <source>
        <dbReference type="SAM" id="MobiDB-lite"/>
    </source>
</evidence>
<reference evidence="3" key="1">
    <citation type="submission" date="2023-01" db="EMBL/GenBank/DDBJ databases">
        <title>Key to firefly adult light organ development and bioluminescence: homeobox transcription factors regulate luciferase expression and transportation to peroxisome.</title>
        <authorList>
            <person name="Fu X."/>
        </authorList>
    </citation>
    <scope>NUCLEOTIDE SEQUENCE [LARGE SCALE GENOMIC DNA]</scope>
</reference>
<accession>A0AAN7PPX8</accession>
<sequence>MDEILIEKVREYECLYNLRSPDIGKELKISGHKAKGVCEKLRRCLCNARSRHREETKWHGLRKELQSEKKTLNTPAHQMVKIIKESSAFRKRKYENQTTSTNISSINNSLDETDIFFLSMSRMTKQLPKLVQTRIKLQVSNAVLAAEVNAQKSTYVTHYPQHFCRSFQQQSYPTAAPSPQVSSPMTSSQATQTTQDP</sequence>
<evidence type="ECO:0000313" key="3">
    <source>
        <dbReference type="Proteomes" id="UP001353858"/>
    </source>
</evidence>
<keyword evidence="3" id="KW-1185">Reference proteome</keyword>
<name>A0AAN7PPX8_9COLE</name>
<dbReference type="Proteomes" id="UP001353858">
    <property type="component" value="Unassembled WGS sequence"/>
</dbReference>
<protein>
    <recommendedName>
        <fullName evidence="4">MADF domain-containing protein</fullName>
    </recommendedName>
</protein>
<organism evidence="2 3">
    <name type="scientific">Aquatica leii</name>
    <dbReference type="NCBI Taxonomy" id="1421715"/>
    <lineage>
        <taxon>Eukaryota</taxon>
        <taxon>Metazoa</taxon>
        <taxon>Ecdysozoa</taxon>
        <taxon>Arthropoda</taxon>
        <taxon>Hexapoda</taxon>
        <taxon>Insecta</taxon>
        <taxon>Pterygota</taxon>
        <taxon>Neoptera</taxon>
        <taxon>Endopterygota</taxon>
        <taxon>Coleoptera</taxon>
        <taxon>Polyphaga</taxon>
        <taxon>Elateriformia</taxon>
        <taxon>Elateroidea</taxon>
        <taxon>Lampyridae</taxon>
        <taxon>Luciolinae</taxon>
        <taxon>Aquatica</taxon>
    </lineage>
</organism>
<evidence type="ECO:0008006" key="4">
    <source>
        <dbReference type="Google" id="ProtNLM"/>
    </source>
</evidence>
<dbReference type="AlphaFoldDB" id="A0AAN7PPX8"/>
<proteinExistence type="predicted"/>
<feature type="region of interest" description="Disordered" evidence="1">
    <location>
        <begin position="170"/>
        <end position="197"/>
    </location>
</feature>
<evidence type="ECO:0000313" key="2">
    <source>
        <dbReference type="EMBL" id="KAK4873574.1"/>
    </source>
</evidence>
<dbReference type="EMBL" id="JARPUR010000006">
    <property type="protein sequence ID" value="KAK4873574.1"/>
    <property type="molecule type" value="Genomic_DNA"/>
</dbReference>